<evidence type="ECO:0000313" key="3">
    <source>
        <dbReference type="EMBL" id="PCJ41529.1"/>
    </source>
</evidence>
<evidence type="ECO:0000259" key="2">
    <source>
        <dbReference type="SMART" id="SM00834"/>
    </source>
</evidence>
<dbReference type="PANTHER" id="PTHR34404:SF2">
    <property type="entry name" value="CONSERVED SERINE RICH PROTEIN"/>
    <property type="match status" value="1"/>
</dbReference>
<evidence type="ECO:0000256" key="1">
    <source>
        <dbReference type="SAM" id="MobiDB-lite"/>
    </source>
</evidence>
<reference evidence="4" key="1">
    <citation type="submission" date="2017-08" db="EMBL/GenBank/DDBJ databases">
        <title>A dynamic microbial community with high functional redundancy inhabits the cold, oxic subseafloor aquifer.</title>
        <authorList>
            <person name="Tully B.J."/>
            <person name="Wheat C.G."/>
            <person name="Glazer B.T."/>
            <person name="Huber J.A."/>
        </authorList>
    </citation>
    <scope>NUCLEOTIDE SEQUENCE [LARGE SCALE GENOMIC DNA]</scope>
</reference>
<feature type="region of interest" description="Disordered" evidence="1">
    <location>
        <begin position="41"/>
        <end position="84"/>
    </location>
</feature>
<dbReference type="NCBIfam" id="TIGR02605">
    <property type="entry name" value="CxxC_CxxC_SSSS"/>
    <property type="match status" value="1"/>
</dbReference>
<accession>A0A2A5CCF1</accession>
<sequence>MPIYEYKCRSCGHQFEKIVKISETPDCESCQGSDLEKLFNAPGIRTSKSQRRSSGQERADRSKVHKEQKVAESDFLKKELSHDH</sequence>
<dbReference type="AlphaFoldDB" id="A0A2A5CCF1"/>
<name>A0A2A5CCF1_9GAMM</name>
<dbReference type="EMBL" id="NVWI01000005">
    <property type="protein sequence ID" value="PCJ41529.1"/>
    <property type="molecule type" value="Genomic_DNA"/>
</dbReference>
<dbReference type="PANTHER" id="PTHR34404">
    <property type="entry name" value="REGULATORY PROTEIN, FMDB FAMILY"/>
    <property type="match status" value="1"/>
</dbReference>
<gene>
    <name evidence="3" type="ORF">COA71_08200</name>
</gene>
<feature type="compositionally biased region" description="Basic and acidic residues" evidence="1">
    <location>
        <begin position="54"/>
        <end position="84"/>
    </location>
</feature>
<dbReference type="SMART" id="SM00834">
    <property type="entry name" value="CxxC_CXXC_SSSS"/>
    <property type="match status" value="1"/>
</dbReference>
<proteinExistence type="predicted"/>
<protein>
    <recommendedName>
        <fullName evidence="2">Putative regulatory protein FmdB zinc ribbon domain-containing protein</fullName>
    </recommendedName>
</protein>
<dbReference type="Pfam" id="PF09723">
    <property type="entry name" value="Zn_ribbon_8"/>
    <property type="match status" value="1"/>
</dbReference>
<organism evidence="3 4">
    <name type="scientific">SAR86 cluster bacterium</name>
    <dbReference type="NCBI Taxonomy" id="2030880"/>
    <lineage>
        <taxon>Bacteria</taxon>
        <taxon>Pseudomonadati</taxon>
        <taxon>Pseudomonadota</taxon>
        <taxon>Gammaproteobacteria</taxon>
        <taxon>SAR86 cluster</taxon>
    </lineage>
</organism>
<dbReference type="InterPro" id="IPR013429">
    <property type="entry name" value="Regulatory_FmdB_Zinc_ribbon"/>
</dbReference>
<evidence type="ECO:0000313" key="4">
    <source>
        <dbReference type="Proteomes" id="UP000228987"/>
    </source>
</evidence>
<feature type="domain" description="Putative regulatory protein FmdB zinc ribbon" evidence="2">
    <location>
        <begin position="1"/>
        <end position="40"/>
    </location>
</feature>
<comment type="caution">
    <text evidence="3">The sequence shown here is derived from an EMBL/GenBank/DDBJ whole genome shotgun (WGS) entry which is preliminary data.</text>
</comment>
<dbReference type="Proteomes" id="UP000228987">
    <property type="component" value="Unassembled WGS sequence"/>
</dbReference>